<name>A0ABX2EFD6_9BURK</name>
<gene>
    <name evidence="2" type="ORF">HLB44_10185</name>
</gene>
<evidence type="ECO:0000259" key="1">
    <source>
        <dbReference type="Pfam" id="PF00561"/>
    </source>
</evidence>
<dbReference type="PANTHER" id="PTHR43798:SF33">
    <property type="entry name" value="HYDROLASE, PUTATIVE (AFU_ORTHOLOGUE AFUA_2G14860)-RELATED"/>
    <property type="match status" value="1"/>
</dbReference>
<keyword evidence="2" id="KW-0378">Hydrolase</keyword>
<keyword evidence="3" id="KW-1185">Reference proteome</keyword>
<dbReference type="InterPro" id="IPR029058">
    <property type="entry name" value="AB_hydrolase_fold"/>
</dbReference>
<dbReference type="PRINTS" id="PR00412">
    <property type="entry name" value="EPOXHYDRLASE"/>
</dbReference>
<sequence length="299" mass="32924">MEHVDTDQLHIGFERYGEPGREPPLILLHGFPDDASAWRGVGPILATAGRHALAPHVRGCGSTRFHSADTPRSGQPAARARDLLALLDALRLDRVVLVGQDWGAATAQALAILHPERVERMVLLNGHGLLNAAVFAQGKRPSWATLHAGWTQWLFQTPLAQALIDADRACFARYLWEQWSPGWRFAEAEFASLALSLGNSDWTAVVLSAYRSFDQDPSADPRDAAASHRLAQDPRITSPTLNLQGARDAVDLFVDTQLGQEAFYTGGFRRVVLDECGHFLQRERPDAVAKQVLAFLAER</sequence>
<evidence type="ECO:0000313" key="2">
    <source>
        <dbReference type="EMBL" id="NRF67352.1"/>
    </source>
</evidence>
<proteinExistence type="predicted"/>
<dbReference type="Pfam" id="PF00561">
    <property type="entry name" value="Abhydrolase_1"/>
    <property type="match status" value="1"/>
</dbReference>
<reference evidence="2 3" key="1">
    <citation type="submission" date="2020-05" db="EMBL/GenBank/DDBJ databases">
        <title>Aquincola sp. isolate from soil.</title>
        <authorList>
            <person name="Han J."/>
            <person name="Kim D.-U."/>
        </authorList>
    </citation>
    <scope>NUCLEOTIDE SEQUENCE [LARGE SCALE GENOMIC DNA]</scope>
    <source>
        <strain evidence="2 3">S2</strain>
    </source>
</reference>
<comment type="caution">
    <text evidence="2">The sequence shown here is derived from an EMBL/GenBank/DDBJ whole genome shotgun (WGS) entry which is preliminary data.</text>
</comment>
<dbReference type="EMBL" id="JABRWJ010000003">
    <property type="protein sequence ID" value="NRF67352.1"/>
    <property type="molecule type" value="Genomic_DNA"/>
</dbReference>
<feature type="domain" description="AB hydrolase-1" evidence="1">
    <location>
        <begin position="23"/>
        <end position="284"/>
    </location>
</feature>
<dbReference type="InterPro" id="IPR000639">
    <property type="entry name" value="Epox_hydrolase-like"/>
</dbReference>
<organism evidence="2 3">
    <name type="scientific">Pseudaquabacterium terrae</name>
    <dbReference type="NCBI Taxonomy" id="2732868"/>
    <lineage>
        <taxon>Bacteria</taxon>
        <taxon>Pseudomonadati</taxon>
        <taxon>Pseudomonadota</taxon>
        <taxon>Betaproteobacteria</taxon>
        <taxon>Burkholderiales</taxon>
        <taxon>Sphaerotilaceae</taxon>
        <taxon>Pseudaquabacterium</taxon>
    </lineage>
</organism>
<dbReference type="Proteomes" id="UP000737171">
    <property type="component" value="Unassembled WGS sequence"/>
</dbReference>
<dbReference type="PANTHER" id="PTHR43798">
    <property type="entry name" value="MONOACYLGLYCEROL LIPASE"/>
    <property type="match status" value="1"/>
</dbReference>
<evidence type="ECO:0000313" key="3">
    <source>
        <dbReference type="Proteomes" id="UP000737171"/>
    </source>
</evidence>
<protein>
    <submittedName>
        <fullName evidence="2">Alpha/beta hydrolase</fullName>
    </submittedName>
</protein>
<dbReference type="InterPro" id="IPR000073">
    <property type="entry name" value="AB_hydrolase_1"/>
</dbReference>
<dbReference type="RefSeq" id="WP_173122470.1">
    <property type="nucleotide sequence ID" value="NZ_JABRWJ010000003.1"/>
</dbReference>
<dbReference type="PRINTS" id="PR00111">
    <property type="entry name" value="ABHYDROLASE"/>
</dbReference>
<dbReference type="GO" id="GO:0016787">
    <property type="term" value="F:hydrolase activity"/>
    <property type="evidence" value="ECO:0007669"/>
    <property type="project" value="UniProtKB-KW"/>
</dbReference>
<dbReference type="Gene3D" id="3.40.50.1820">
    <property type="entry name" value="alpha/beta hydrolase"/>
    <property type="match status" value="1"/>
</dbReference>
<dbReference type="InterPro" id="IPR050266">
    <property type="entry name" value="AB_hydrolase_sf"/>
</dbReference>
<dbReference type="SUPFAM" id="SSF53474">
    <property type="entry name" value="alpha/beta-Hydrolases"/>
    <property type="match status" value="1"/>
</dbReference>
<accession>A0ABX2EFD6</accession>